<dbReference type="InterPro" id="IPR002656">
    <property type="entry name" value="Acyl_transf_3_dom"/>
</dbReference>
<keyword evidence="3" id="KW-0012">Acyltransferase</keyword>
<dbReference type="PANTHER" id="PTHR23028:SF53">
    <property type="entry name" value="ACYL_TRANSF_3 DOMAIN-CONTAINING PROTEIN"/>
    <property type="match status" value="1"/>
</dbReference>
<dbReference type="AlphaFoldDB" id="L1MAQ4"/>
<keyword evidence="4" id="KW-1185">Reference proteome</keyword>
<evidence type="ECO:0000313" key="3">
    <source>
        <dbReference type="EMBL" id="EKX88079.1"/>
    </source>
</evidence>
<reference evidence="3 4" key="1">
    <citation type="submission" date="2012-05" db="EMBL/GenBank/DDBJ databases">
        <authorList>
            <person name="Weinstock G."/>
            <person name="Sodergren E."/>
            <person name="Lobos E.A."/>
            <person name="Fulton L."/>
            <person name="Fulton R."/>
            <person name="Courtney L."/>
            <person name="Fronick C."/>
            <person name="O'Laughlin M."/>
            <person name="Godfrey J."/>
            <person name="Wilson R.M."/>
            <person name="Miner T."/>
            <person name="Farmer C."/>
            <person name="Delehaunty K."/>
            <person name="Cordes M."/>
            <person name="Minx P."/>
            <person name="Tomlinson C."/>
            <person name="Chen J."/>
            <person name="Wollam A."/>
            <person name="Pepin K.H."/>
            <person name="Bhonagiri V."/>
            <person name="Zhang X."/>
            <person name="Suruliraj S."/>
            <person name="Warren W."/>
            <person name="Mitreva M."/>
            <person name="Mardis E.R."/>
            <person name="Wilson R.K."/>
        </authorList>
    </citation>
    <scope>NUCLEOTIDE SEQUENCE [LARGE SCALE GENOMIC DNA]</scope>
    <source>
        <strain evidence="3 4">F0235</strain>
    </source>
</reference>
<dbReference type="InterPro" id="IPR050879">
    <property type="entry name" value="Acyltransferase_3"/>
</dbReference>
<feature type="transmembrane region" description="Helical" evidence="1">
    <location>
        <begin position="86"/>
        <end position="104"/>
    </location>
</feature>
<dbReference type="Pfam" id="PF01757">
    <property type="entry name" value="Acyl_transf_3"/>
    <property type="match status" value="1"/>
</dbReference>
<evidence type="ECO:0000313" key="4">
    <source>
        <dbReference type="Proteomes" id="UP000010445"/>
    </source>
</evidence>
<dbReference type="GO" id="GO:0009103">
    <property type="term" value="P:lipopolysaccharide biosynthetic process"/>
    <property type="evidence" value="ECO:0007669"/>
    <property type="project" value="TreeGrafter"/>
</dbReference>
<keyword evidence="3" id="KW-0808">Transferase</keyword>
<keyword evidence="1" id="KW-0812">Transmembrane</keyword>
<proteinExistence type="predicted"/>
<sequence>MQSYAKHVSFLNNLEGLRAVASIGIVLTHVGFQTGVDPATFVGGILTRFDFFVAVFFALSAFLLWRHWGGGVAHSREWRAYYRSRVSRIMPAYVVFVVFVLLVFPEAYASPPLAIVANMTLTQIYFSNGLLPGLTHLWSLCIEAAFYLVLPLAAWAVSTLPRRLRVPAILAVAVLSLGWAFLPFVDASPAPGVPNMQIFPPAFTCWFVVGILAAEVEGRVGPSVRRWLRRRWLWLCIAVVVLVLAAQPFFGPAGLVHPTAPEFVRRILAGTVFAAAVLVPQALDPDDSGRILQSRAVRMLGRWAYGIFLWHLPMLGFTFPILGIRPFSGYFFPVLVVTLALTIPVAAASYIFVEQSARKFFSKSKKKPTENKIPT</sequence>
<dbReference type="eggNOG" id="COG1835">
    <property type="taxonomic scope" value="Bacteria"/>
</dbReference>
<evidence type="ECO:0000259" key="2">
    <source>
        <dbReference type="Pfam" id="PF01757"/>
    </source>
</evidence>
<dbReference type="OrthoDB" id="5242306at2"/>
<dbReference type="RefSeq" id="WP_006062247.1">
    <property type="nucleotide sequence ID" value="NZ_KB290824.1"/>
</dbReference>
<feature type="transmembrane region" description="Helical" evidence="1">
    <location>
        <begin position="330"/>
        <end position="353"/>
    </location>
</feature>
<dbReference type="GO" id="GO:0016020">
    <property type="term" value="C:membrane"/>
    <property type="evidence" value="ECO:0007669"/>
    <property type="project" value="TreeGrafter"/>
</dbReference>
<dbReference type="HOGENOM" id="CLU_005679_1_3_11"/>
<organism evidence="3 4">
    <name type="scientific">Corynebacterium durum F0235</name>
    <dbReference type="NCBI Taxonomy" id="1035195"/>
    <lineage>
        <taxon>Bacteria</taxon>
        <taxon>Bacillati</taxon>
        <taxon>Actinomycetota</taxon>
        <taxon>Actinomycetes</taxon>
        <taxon>Mycobacteriales</taxon>
        <taxon>Corynebacteriaceae</taxon>
        <taxon>Corynebacterium</taxon>
    </lineage>
</organism>
<accession>L1MAQ4</accession>
<feature type="transmembrane region" description="Helical" evidence="1">
    <location>
        <begin position="137"/>
        <end position="157"/>
    </location>
</feature>
<feature type="transmembrane region" description="Helical" evidence="1">
    <location>
        <begin position="263"/>
        <end position="283"/>
    </location>
</feature>
<evidence type="ECO:0000256" key="1">
    <source>
        <dbReference type="SAM" id="Phobius"/>
    </source>
</evidence>
<dbReference type="STRING" id="1035195.HMPREF9997_02442"/>
<feature type="transmembrane region" description="Helical" evidence="1">
    <location>
        <begin position="164"/>
        <end position="185"/>
    </location>
</feature>
<feature type="transmembrane region" description="Helical" evidence="1">
    <location>
        <begin position="197"/>
        <end position="220"/>
    </location>
</feature>
<comment type="caution">
    <text evidence="3">The sequence shown here is derived from an EMBL/GenBank/DDBJ whole genome shotgun (WGS) entry which is preliminary data.</text>
</comment>
<dbReference type="PANTHER" id="PTHR23028">
    <property type="entry name" value="ACETYLTRANSFERASE"/>
    <property type="match status" value="1"/>
</dbReference>
<dbReference type="PATRIC" id="fig|1035195.3.peg.2183"/>
<feature type="transmembrane region" description="Helical" evidence="1">
    <location>
        <begin position="45"/>
        <end position="65"/>
    </location>
</feature>
<gene>
    <name evidence="3" type="ORF">HMPREF9997_02442</name>
</gene>
<dbReference type="GO" id="GO:0016747">
    <property type="term" value="F:acyltransferase activity, transferring groups other than amino-acyl groups"/>
    <property type="evidence" value="ECO:0007669"/>
    <property type="project" value="InterPro"/>
</dbReference>
<keyword evidence="1" id="KW-1133">Transmembrane helix</keyword>
<dbReference type="Proteomes" id="UP000010445">
    <property type="component" value="Unassembled WGS sequence"/>
</dbReference>
<feature type="domain" description="Acyltransferase 3" evidence="2">
    <location>
        <begin position="12"/>
        <end position="345"/>
    </location>
</feature>
<name>L1MAQ4_9CORY</name>
<feature type="transmembrane region" description="Helical" evidence="1">
    <location>
        <begin position="232"/>
        <end position="251"/>
    </location>
</feature>
<protein>
    <submittedName>
        <fullName evidence="3">Acyltransferase</fullName>
    </submittedName>
</protein>
<dbReference type="EMBL" id="AMEM01000040">
    <property type="protein sequence ID" value="EKX88079.1"/>
    <property type="molecule type" value="Genomic_DNA"/>
</dbReference>
<feature type="transmembrane region" description="Helical" evidence="1">
    <location>
        <begin position="303"/>
        <end position="324"/>
    </location>
</feature>
<keyword evidence="1" id="KW-0472">Membrane</keyword>